<dbReference type="Proteomes" id="UP000001805">
    <property type="component" value="Chromosome 6, Linkage Group II"/>
</dbReference>
<keyword evidence="2" id="KW-1185">Reference proteome</keyword>
<dbReference type="RefSeq" id="XP_956985.1">
    <property type="nucleotide sequence ID" value="XM_951892.1"/>
</dbReference>
<dbReference type="AlphaFoldDB" id="Q1K5I9"/>
<dbReference type="HOGENOM" id="CLU_2197644_0_0_1"/>
<dbReference type="GeneID" id="3873107"/>
<protein>
    <submittedName>
        <fullName evidence="1">Uncharacterized protein</fullName>
    </submittedName>
</protein>
<name>Q1K5I9_NEUCR</name>
<accession>Q1K5I9</accession>
<dbReference type="InParanoid" id="Q1K5I9"/>
<evidence type="ECO:0000313" key="2">
    <source>
        <dbReference type="Proteomes" id="UP000001805"/>
    </source>
</evidence>
<proteinExistence type="predicted"/>
<dbReference type="VEuPathDB" id="FungiDB:NCU01536"/>
<evidence type="ECO:0000313" key="1">
    <source>
        <dbReference type="EMBL" id="EAA27749.1"/>
    </source>
</evidence>
<dbReference type="EMBL" id="CM002237">
    <property type="protein sequence ID" value="EAA27749.1"/>
    <property type="molecule type" value="Genomic_DNA"/>
</dbReference>
<reference evidence="1 2" key="1">
    <citation type="journal article" date="2003" name="Nature">
        <title>The genome sequence of the filamentous fungus Neurospora crassa.</title>
        <authorList>
            <person name="Galagan J.E."/>
            <person name="Calvo S.E."/>
            <person name="Borkovich K.A."/>
            <person name="Selker E.U."/>
            <person name="Read N.D."/>
            <person name="Jaffe D."/>
            <person name="FitzHugh W."/>
            <person name="Ma L.J."/>
            <person name="Smirnov S."/>
            <person name="Purcell S."/>
            <person name="Rehman B."/>
            <person name="Elkins T."/>
            <person name="Engels R."/>
            <person name="Wang S."/>
            <person name="Nielsen C.B."/>
            <person name="Butler J."/>
            <person name="Endrizzi M."/>
            <person name="Qui D."/>
            <person name="Ianakiev P."/>
            <person name="Bell-Pedersen D."/>
            <person name="Nelson M.A."/>
            <person name="Werner-Washburne M."/>
            <person name="Selitrennikoff C.P."/>
            <person name="Kinsey J.A."/>
            <person name="Braun E.L."/>
            <person name="Zelter A."/>
            <person name="Schulte U."/>
            <person name="Kothe G.O."/>
            <person name="Jedd G."/>
            <person name="Mewes W."/>
            <person name="Staben C."/>
            <person name="Marcotte E."/>
            <person name="Greenberg D."/>
            <person name="Roy A."/>
            <person name="Foley K."/>
            <person name="Naylor J."/>
            <person name="Stange-Thomann N."/>
            <person name="Barrett R."/>
            <person name="Gnerre S."/>
            <person name="Kamal M."/>
            <person name="Kamvysselis M."/>
            <person name="Mauceli E."/>
            <person name="Bielke C."/>
            <person name="Rudd S."/>
            <person name="Frishman D."/>
            <person name="Krystofova S."/>
            <person name="Rasmussen C."/>
            <person name="Metzenberg R.L."/>
            <person name="Perkins D.D."/>
            <person name="Kroken S."/>
            <person name="Cogoni C."/>
            <person name="Macino G."/>
            <person name="Catcheside D."/>
            <person name="Li W."/>
            <person name="Pratt R.J."/>
            <person name="Osmani S.A."/>
            <person name="DeSouza C.P."/>
            <person name="Glass L."/>
            <person name="Orbach M.J."/>
            <person name="Berglund J.A."/>
            <person name="Voelker R."/>
            <person name="Yarden O."/>
            <person name="Plamann M."/>
            <person name="Seiler S."/>
            <person name="Dunlap J."/>
            <person name="Radford A."/>
            <person name="Aramayo R."/>
            <person name="Natvig D.O."/>
            <person name="Alex L.A."/>
            <person name="Mannhaupt G."/>
            <person name="Ebbole D.J."/>
            <person name="Freitag M."/>
            <person name="Paulsen I."/>
            <person name="Sachs M.S."/>
            <person name="Lander E.S."/>
            <person name="Nusbaum C."/>
            <person name="Birren B."/>
        </authorList>
    </citation>
    <scope>NUCLEOTIDE SEQUENCE [LARGE SCALE GENOMIC DNA]</scope>
    <source>
        <strain evidence="2">ATCC 24698 / 74-OR23-1A / CBS 708.71 / DSM 1257 / FGSC 987</strain>
    </source>
</reference>
<gene>
    <name evidence="1" type="ORF">NCU01536</name>
</gene>
<sequence length="108" mass="11846">MTVELNSANGDISVQRVKRTVRIVNESIQRRVHKRETGTRPMASYRMAKPSCHTTSPEDCPKCCTCALVVPDPVTTEIPFLVTMGNGYGSVLSVLYPSCDAFSTAMPH</sequence>
<organism evidence="1 2">
    <name type="scientific">Neurospora crassa (strain ATCC 24698 / 74-OR23-1A / CBS 708.71 / DSM 1257 / FGSC 987)</name>
    <dbReference type="NCBI Taxonomy" id="367110"/>
    <lineage>
        <taxon>Eukaryota</taxon>
        <taxon>Fungi</taxon>
        <taxon>Dikarya</taxon>
        <taxon>Ascomycota</taxon>
        <taxon>Pezizomycotina</taxon>
        <taxon>Sordariomycetes</taxon>
        <taxon>Sordariomycetidae</taxon>
        <taxon>Sordariales</taxon>
        <taxon>Sordariaceae</taxon>
        <taxon>Neurospora</taxon>
    </lineage>
</organism>
<dbReference type="PaxDb" id="5141-EFNCRP00000001808"/>
<dbReference type="KEGG" id="ncr:NCU01536"/>